<dbReference type="GO" id="GO:0042777">
    <property type="term" value="P:proton motive force-driven plasma membrane ATP synthesis"/>
    <property type="evidence" value="ECO:0007669"/>
    <property type="project" value="TreeGrafter"/>
</dbReference>
<keyword evidence="3" id="KW-0813">Transport</keyword>
<dbReference type="PANTHER" id="PTHR42823:SF3">
    <property type="entry name" value="ATP SYNTHASE SUBUNIT A, CHLOROPLASTIC"/>
    <property type="match status" value="1"/>
</dbReference>
<comment type="similarity">
    <text evidence="2">Belongs to the ATPase A chain family.</text>
</comment>
<keyword evidence="6" id="KW-0375">Hydrogen ion transport</keyword>
<dbReference type="Gene3D" id="1.20.120.220">
    <property type="entry name" value="ATP synthase, F0 complex, subunit A"/>
    <property type="match status" value="1"/>
</dbReference>
<dbReference type="GO" id="GO:0005886">
    <property type="term" value="C:plasma membrane"/>
    <property type="evidence" value="ECO:0007669"/>
    <property type="project" value="TreeGrafter"/>
</dbReference>
<evidence type="ECO:0000313" key="12">
    <source>
        <dbReference type="EMBL" id="VAW06485.1"/>
    </source>
</evidence>
<feature type="transmembrane region" description="Helical" evidence="11">
    <location>
        <begin position="131"/>
        <end position="150"/>
    </location>
</feature>
<dbReference type="InterPro" id="IPR000568">
    <property type="entry name" value="ATP_synth_F0_asu"/>
</dbReference>
<evidence type="ECO:0000256" key="5">
    <source>
        <dbReference type="ARBA" id="ARBA00022692"/>
    </source>
</evidence>
<feature type="transmembrane region" description="Helical" evidence="11">
    <location>
        <begin position="44"/>
        <end position="63"/>
    </location>
</feature>
<feature type="non-terminal residue" evidence="12">
    <location>
        <position position="177"/>
    </location>
</feature>
<dbReference type="SUPFAM" id="SSF81336">
    <property type="entry name" value="F1F0 ATP synthase subunit A"/>
    <property type="match status" value="1"/>
</dbReference>
<evidence type="ECO:0008006" key="13">
    <source>
        <dbReference type="Google" id="ProtNLM"/>
    </source>
</evidence>
<evidence type="ECO:0000256" key="6">
    <source>
        <dbReference type="ARBA" id="ARBA00022781"/>
    </source>
</evidence>
<protein>
    <recommendedName>
        <fullName evidence="13">F0F1 ATP synthase subunit A</fullName>
    </recommendedName>
</protein>
<dbReference type="Pfam" id="PF00119">
    <property type="entry name" value="ATP-synt_A"/>
    <property type="match status" value="1"/>
</dbReference>
<feature type="transmembrane region" description="Helical" evidence="11">
    <location>
        <begin position="100"/>
        <end position="119"/>
    </location>
</feature>
<dbReference type="AlphaFoldDB" id="A0A3B0SKY6"/>
<organism evidence="12">
    <name type="scientific">hydrothermal vent metagenome</name>
    <dbReference type="NCBI Taxonomy" id="652676"/>
    <lineage>
        <taxon>unclassified sequences</taxon>
        <taxon>metagenomes</taxon>
        <taxon>ecological metagenomes</taxon>
    </lineage>
</organism>
<evidence type="ECO:0000256" key="4">
    <source>
        <dbReference type="ARBA" id="ARBA00022547"/>
    </source>
</evidence>
<evidence type="ECO:0000256" key="11">
    <source>
        <dbReference type="SAM" id="Phobius"/>
    </source>
</evidence>
<gene>
    <name evidence="12" type="ORF">MNBD_ACTINO01-2478</name>
</gene>
<name>A0A3B0SKY6_9ZZZZ</name>
<dbReference type="InterPro" id="IPR045082">
    <property type="entry name" value="ATP_syn_F0_a_bact/chloroplast"/>
</dbReference>
<keyword evidence="8" id="KW-0406">Ion transport</keyword>
<keyword evidence="5 11" id="KW-0812">Transmembrane</keyword>
<reference evidence="12" key="1">
    <citation type="submission" date="2018-06" db="EMBL/GenBank/DDBJ databases">
        <authorList>
            <person name="Zhirakovskaya E."/>
        </authorList>
    </citation>
    <scope>NUCLEOTIDE SEQUENCE</scope>
</reference>
<dbReference type="GO" id="GO:0046933">
    <property type="term" value="F:proton-transporting ATP synthase activity, rotational mechanism"/>
    <property type="evidence" value="ECO:0007669"/>
    <property type="project" value="TreeGrafter"/>
</dbReference>
<keyword evidence="4" id="KW-0138">CF(0)</keyword>
<evidence type="ECO:0000256" key="9">
    <source>
        <dbReference type="ARBA" id="ARBA00023136"/>
    </source>
</evidence>
<evidence type="ECO:0000256" key="7">
    <source>
        <dbReference type="ARBA" id="ARBA00022989"/>
    </source>
</evidence>
<comment type="subcellular location">
    <subcellularLocation>
        <location evidence="1">Membrane</location>
        <topology evidence="1">Multi-pass membrane protein</topology>
    </subcellularLocation>
</comment>
<accession>A0A3B0SKY6</accession>
<sequence>MELILATASCDPSVDIICAPANVNELFEFREAIFTIGGFPVTRTVILILSIALIVSAFLFFGLRKKSVVPGKFQAAVEAIILFVRDGVAKEIIGEHGAKYAPWLLSVFLFILVGNMFEVTPFVNFPVTSRMALPVFLAVITWVVFVFAGIKRQGFGYFLGIVWPTTVPIFLRPLVGL</sequence>
<keyword evidence="10" id="KW-0066">ATP synthesis</keyword>
<evidence type="ECO:0000256" key="8">
    <source>
        <dbReference type="ARBA" id="ARBA00023065"/>
    </source>
</evidence>
<dbReference type="PANTHER" id="PTHR42823">
    <property type="entry name" value="ATP SYNTHASE SUBUNIT A, CHLOROPLASTIC"/>
    <property type="match status" value="1"/>
</dbReference>
<keyword evidence="7 11" id="KW-1133">Transmembrane helix</keyword>
<dbReference type="InterPro" id="IPR035908">
    <property type="entry name" value="F0_ATP_A_sf"/>
</dbReference>
<dbReference type="EMBL" id="UOEI01000474">
    <property type="protein sequence ID" value="VAW06485.1"/>
    <property type="molecule type" value="Genomic_DNA"/>
</dbReference>
<dbReference type="GO" id="GO:0045259">
    <property type="term" value="C:proton-transporting ATP synthase complex"/>
    <property type="evidence" value="ECO:0007669"/>
    <property type="project" value="UniProtKB-KW"/>
</dbReference>
<evidence type="ECO:0000256" key="3">
    <source>
        <dbReference type="ARBA" id="ARBA00022448"/>
    </source>
</evidence>
<evidence type="ECO:0000256" key="2">
    <source>
        <dbReference type="ARBA" id="ARBA00006810"/>
    </source>
</evidence>
<evidence type="ECO:0000256" key="1">
    <source>
        <dbReference type="ARBA" id="ARBA00004141"/>
    </source>
</evidence>
<proteinExistence type="inferred from homology"/>
<keyword evidence="9 11" id="KW-0472">Membrane</keyword>
<feature type="transmembrane region" description="Helical" evidence="11">
    <location>
        <begin position="157"/>
        <end position="175"/>
    </location>
</feature>
<evidence type="ECO:0000256" key="10">
    <source>
        <dbReference type="ARBA" id="ARBA00023310"/>
    </source>
</evidence>